<dbReference type="RefSeq" id="WP_073091193.1">
    <property type="nucleotide sequence ID" value="NZ_FQWY01000015.1"/>
</dbReference>
<accession>A0A1M5N6P5</accession>
<feature type="domain" description="FAD/NAD(P)-binding" evidence="1">
    <location>
        <begin position="5"/>
        <end position="47"/>
    </location>
</feature>
<dbReference type="InterPro" id="IPR036188">
    <property type="entry name" value="FAD/NAD-bd_sf"/>
</dbReference>
<dbReference type="SUPFAM" id="SSF51905">
    <property type="entry name" value="FAD/NAD(P)-binding domain"/>
    <property type="match status" value="1"/>
</dbReference>
<dbReference type="OrthoDB" id="9762921at2"/>
<evidence type="ECO:0000313" key="3">
    <source>
        <dbReference type="EMBL" id="SHG85102.1"/>
    </source>
</evidence>
<dbReference type="PIRSF" id="PIRSF038984">
    <property type="entry name" value="FAD_binding_protein"/>
    <property type="match status" value="1"/>
</dbReference>
<evidence type="ECO:0000313" key="4">
    <source>
        <dbReference type="Proteomes" id="UP000242329"/>
    </source>
</evidence>
<keyword evidence="4" id="KW-1185">Reference proteome</keyword>
<dbReference type="Pfam" id="PF21688">
    <property type="entry name" value="FAD-depend_C"/>
    <property type="match status" value="1"/>
</dbReference>
<gene>
    <name evidence="3" type="ORF">SAMN02745221_01103</name>
</gene>
<dbReference type="InterPro" id="IPR023753">
    <property type="entry name" value="FAD/NAD-binding_dom"/>
</dbReference>
<dbReference type="Proteomes" id="UP000242329">
    <property type="component" value="Unassembled WGS sequence"/>
</dbReference>
<dbReference type="Pfam" id="PF07992">
    <property type="entry name" value="Pyr_redox_2"/>
    <property type="match status" value="1"/>
</dbReference>
<evidence type="ECO:0008006" key="5">
    <source>
        <dbReference type="Google" id="ProtNLM"/>
    </source>
</evidence>
<dbReference type="PANTHER" id="PTHR43106">
    <property type="entry name" value="DEHYDROGENASE-RELATED"/>
    <property type="match status" value="1"/>
</dbReference>
<dbReference type="InterPro" id="IPR049516">
    <property type="entry name" value="FAD-depend_C"/>
</dbReference>
<dbReference type="GO" id="GO:0016491">
    <property type="term" value="F:oxidoreductase activity"/>
    <property type="evidence" value="ECO:0007669"/>
    <property type="project" value="InterPro"/>
</dbReference>
<dbReference type="PANTHER" id="PTHR43106:SF1">
    <property type="entry name" value="DEHYDROGENASE-RELATED"/>
    <property type="match status" value="1"/>
</dbReference>
<dbReference type="InterPro" id="IPR028348">
    <property type="entry name" value="FAD-binding_protein"/>
</dbReference>
<reference evidence="4" key="1">
    <citation type="submission" date="2016-11" db="EMBL/GenBank/DDBJ databases">
        <authorList>
            <person name="Varghese N."/>
            <person name="Submissions S."/>
        </authorList>
    </citation>
    <scope>NUCLEOTIDE SEQUENCE [LARGE SCALE GENOMIC DNA]</scope>
    <source>
        <strain evidence="4">DSM 11003</strain>
    </source>
</reference>
<feature type="domain" description="FAD-dependent protein C-terminal" evidence="2">
    <location>
        <begin position="260"/>
        <end position="408"/>
    </location>
</feature>
<dbReference type="Gene3D" id="3.50.50.60">
    <property type="entry name" value="FAD/NAD(P)-binding domain"/>
    <property type="match status" value="2"/>
</dbReference>
<proteinExistence type="predicted"/>
<evidence type="ECO:0000259" key="2">
    <source>
        <dbReference type="Pfam" id="PF21688"/>
    </source>
</evidence>
<dbReference type="AlphaFoldDB" id="A0A1M5N6P5"/>
<protein>
    <recommendedName>
        <fullName evidence="5">FAD/NAD(P)-binding domain-containing protein</fullName>
    </recommendedName>
</protein>
<name>A0A1M5N6P5_9FIRM</name>
<organism evidence="3 4">
    <name type="scientific">Thermosyntropha lipolytica DSM 11003</name>
    <dbReference type="NCBI Taxonomy" id="1123382"/>
    <lineage>
        <taxon>Bacteria</taxon>
        <taxon>Bacillati</taxon>
        <taxon>Bacillota</taxon>
        <taxon>Clostridia</taxon>
        <taxon>Eubacteriales</taxon>
        <taxon>Syntrophomonadaceae</taxon>
        <taxon>Thermosyntropha</taxon>
    </lineage>
</organism>
<dbReference type="EMBL" id="FQWY01000015">
    <property type="protein sequence ID" value="SHG85102.1"/>
    <property type="molecule type" value="Genomic_DNA"/>
</dbReference>
<evidence type="ECO:0000259" key="1">
    <source>
        <dbReference type="Pfam" id="PF07992"/>
    </source>
</evidence>
<dbReference type="PRINTS" id="PR00368">
    <property type="entry name" value="FADPNR"/>
</dbReference>
<sequence length="457" mass="50003">MKTDYDVIIIGAGPAGIFAAMELSRHSNLQVLMLEKGKKVENRKCLIGTQAESCMNCKPCSIMSGWGGAGAFSDGKLTLTTEFGGWLANYIGKSNLEKLINYVDSIYVKFGAPDRIFGQDNDKVKDLELRIARAGLRLIPAQIRHMGTENTLTVLQNMYLFLQEKVEIKTDTLVTDIEVEGAGRKRVKTEKGIFTAPYLILAPGRDGAHWFSEQAKKLGINLSNNQVDLGVRVEVPAVTMQEFTDNIWEPKIIYNSRTFDDTVRTFCVNPNGHVVMENTNGIITVNGHAYAGSKSSNTNFALLLSQEFTEPFDKPILYGRCIASLANMLSGSIIIQRYGDLKRGRRSTPSRIEKGMVEPTLKGAVPGDLSLVLPHRYMVGIIECLEALDKAMPGIASDHTLLYGIEAKFYSARPQLNNNLETPIPGIWAVGDGAGVTRGLIQASVSGVVAARAILSK</sequence>